<dbReference type="eggNOG" id="COG2253">
    <property type="taxonomic scope" value="Bacteria"/>
</dbReference>
<dbReference type="EMBL" id="JOKG01000004">
    <property type="protein sequence ID" value="KEQ12349.1"/>
    <property type="molecule type" value="Genomic_DNA"/>
</dbReference>
<proteinExistence type="predicted"/>
<evidence type="ECO:0008006" key="3">
    <source>
        <dbReference type="Google" id="ProtNLM"/>
    </source>
</evidence>
<dbReference type="RefSeq" id="WP_034877715.1">
    <property type="nucleotide sequence ID" value="NZ_JOKG01000004.1"/>
</dbReference>
<dbReference type="Pfam" id="PF08843">
    <property type="entry name" value="AbiEii"/>
    <property type="match status" value="1"/>
</dbReference>
<evidence type="ECO:0000313" key="2">
    <source>
        <dbReference type="Proteomes" id="UP000028006"/>
    </source>
</evidence>
<sequence>MLTTQIQSIVQSNPEFAAITPVIEKEILHHDILHVMIKQGAMQPLTFIGGTSLRMCYNSSRLSEDLDFNGGHDFKPSNFDGLENDIQNYIQNKYETNVWVNKPSQDKQGDTSSWKISIEKEANRPDLPRQKMHIDVCAIPSFDVKKKALANHYPIVVPTEGLLVPVQSLEETLADKFIALAYRARRIKPRDVWDIVWIKQKGINISTALIDKKLEARNKTKTDFKQALLSQMLKLLKNDEVRTDFAAEMSRFIPENIKQRTLDNPEYWTYVQTEIETMSDSILKNDKPRNRFDMSV</sequence>
<name>A0A081N1M6_9GAMM</name>
<keyword evidence="2" id="KW-1185">Reference proteome</keyword>
<gene>
    <name evidence="1" type="ORF">GZ77_17505</name>
</gene>
<reference evidence="1 2" key="1">
    <citation type="submission" date="2014-06" db="EMBL/GenBank/DDBJ databases">
        <title>Whole Genome Sequences of Three Symbiotic Endozoicomonas Bacteria.</title>
        <authorList>
            <person name="Neave M.J."/>
            <person name="Apprill A."/>
            <person name="Voolstra C.R."/>
        </authorList>
    </citation>
    <scope>NUCLEOTIDE SEQUENCE [LARGE SCALE GENOMIC DNA]</scope>
    <source>
        <strain evidence="1 2">LMG 24815</strain>
    </source>
</reference>
<organism evidence="1 2">
    <name type="scientific">Endozoicomonas montiporae</name>
    <dbReference type="NCBI Taxonomy" id="1027273"/>
    <lineage>
        <taxon>Bacteria</taxon>
        <taxon>Pseudomonadati</taxon>
        <taxon>Pseudomonadota</taxon>
        <taxon>Gammaproteobacteria</taxon>
        <taxon>Oceanospirillales</taxon>
        <taxon>Endozoicomonadaceae</taxon>
        <taxon>Endozoicomonas</taxon>
    </lineage>
</organism>
<dbReference type="InterPro" id="IPR014942">
    <property type="entry name" value="AbiEii"/>
</dbReference>
<protein>
    <recommendedName>
        <fullName evidence="3">Nucleotidyltransferase</fullName>
    </recommendedName>
</protein>
<dbReference type="AlphaFoldDB" id="A0A081N1M6"/>
<comment type="caution">
    <text evidence="1">The sequence shown here is derived from an EMBL/GenBank/DDBJ whole genome shotgun (WGS) entry which is preliminary data.</text>
</comment>
<evidence type="ECO:0000313" key="1">
    <source>
        <dbReference type="EMBL" id="KEQ12349.1"/>
    </source>
</evidence>
<dbReference type="Gene3D" id="3.10.450.620">
    <property type="entry name" value="JHP933, nucleotidyltransferase-like core domain"/>
    <property type="match status" value="1"/>
</dbReference>
<accession>A0A081N1M6</accession>
<dbReference type="Proteomes" id="UP000028006">
    <property type="component" value="Unassembled WGS sequence"/>
</dbReference>